<feature type="region of interest" description="Disordered" evidence="1">
    <location>
        <begin position="133"/>
        <end position="154"/>
    </location>
</feature>
<evidence type="ECO:0000256" key="1">
    <source>
        <dbReference type="SAM" id="MobiDB-lite"/>
    </source>
</evidence>
<dbReference type="AlphaFoldDB" id="G0SAD8"/>
<dbReference type="RefSeq" id="XP_006694595.1">
    <property type="nucleotide sequence ID" value="XM_006694532.1"/>
</dbReference>
<organism evidence="3">
    <name type="scientific">Chaetomium thermophilum (strain DSM 1495 / CBS 144.50 / IMI 039719)</name>
    <name type="common">Thermochaetoides thermophila</name>
    <dbReference type="NCBI Taxonomy" id="759272"/>
    <lineage>
        <taxon>Eukaryota</taxon>
        <taxon>Fungi</taxon>
        <taxon>Dikarya</taxon>
        <taxon>Ascomycota</taxon>
        <taxon>Pezizomycotina</taxon>
        <taxon>Sordariomycetes</taxon>
        <taxon>Sordariomycetidae</taxon>
        <taxon>Sordariales</taxon>
        <taxon>Chaetomiaceae</taxon>
        <taxon>Thermochaetoides</taxon>
    </lineage>
</organism>
<evidence type="ECO:0000313" key="2">
    <source>
        <dbReference type="EMBL" id="EGS19710.1"/>
    </source>
</evidence>
<dbReference type="OrthoDB" id="4842715at2759"/>
<reference evidence="2 3" key="1">
    <citation type="journal article" date="2011" name="Cell">
        <title>Insight into structure and assembly of the nuclear pore complex by utilizing the genome of a eukaryotic thermophile.</title>
        <authorList>
            <person name="Amlacher S."/>
            <person name="Sarges P."/>
            <person name="Flemming D."/>
            <person name="van Noort V."/>
            <person name="Kunze R."/>
            <person name="Devos D.P."/>
            <person name="Arumugam M."/>
            <person name="Bork P."/>
            <person name="Hurt E."/>
        </authorList>
    </citation>
    <scope>NUCLEOTIDE SEQUENCE [LARGE SCALE GENOMIC DNA]</scope>
    <source>
        <strain evidence="3">DSM 1495 / CBS 144.50 / IMI 039719</strain>
    </source>
</reference>
<dbReference type="HOGENOM" id="CLU_1057687_0_0_1"/>
<sequence>MVQLDTSPHRAGVNGCLVSSRLASVWSSLTKVANAALRAIFPVWRTIPTPWLWWLAGLYPEYLMDKEQVRWGNRIVILPASHPLWIRLAQPPYRGWSRLHQAASGLRARPQWEPKCAGIRAWLVLLSSPPKKRRVPSPDMHRWSQANRPPSARWNRHSAKPFLENFSRQCLSRWLAETSGHGDFLKYHTRFNHSPEANKERPCGGAVSRSHFFSCPLTSFNNPLVGRLDPGGKPGTLPQGTLSRYHTSLAPLSQARPKPNVRI</sequence>
<name>G0SAD8_CHATD</name>
<dbReference type="GeneID" id="18258230"/>
<dbReference type="KEGG" id="cthr:CTHT_0041920"/>
<dbReference type="Proteomes" id="UP000008066">
    <property type="component" value="Unassembled WGS sequence"/>
</dbReference>
<evidence type="ECO:0000313" key="3">
    <source>
        <dbReference type="Proteomes" id="UP000008066"/>
    </source>
</evidence>
<proteinExistence type="predicted"/>
<accession>G0SAD8</accession>
<gene>
    <name evidence="2" type="ORF">CTHT_0041920</name>
</gene>
<dbReference type="EMBL" id="GL988043">
    <property type="protein sequence ID" value="EGS19710.1"/>
    <property type="molecule type" value="Genomic_DNA"/>
</dbReference>
<keyword evidence="3" id="KW-1185">Reference proteome</keyword>
<protein>
    <submittedName>
        <fullName evidence="2">Uncharacterized protein</fullName>
    </submittedName>
</protein>